<dbReference type="AlphaFoldDB" id="A0A5P2QM93"/>
<dbReference type="EMBL" id="CP044080">
    <property type="protein sequence ID" value="QEU07101.1"/>
    <property type="molecule type" value="Genomic_DNA"/>
</dbReference>
<evidence type="ECO:0000259" key="1">
    <source>
        <dbReference type="Pfam" id="PF13276"/>
    </source>
</evidence>
<protein>
    <submittedName>
        <fullName evidence="2">IS3 family transposase</fullName>
    </submittedName>
</protein>
<dbReference type="RefSeq" id="WP_150349623.1">
    <property type="nucleotide sequence ID" value="NZ_CP044080.1"/>
</dbReference>
<reference evidence="2 3" key="1">
    <citation type="submission" date="2019-09" db="EMBL/GenBank/DDBJ databases">
        <title>FDA dAtabase for Regulatory Grade micrObial Sequences (FDA-ARGOS): Supporting development and validation of Infectious Disease Dx tests.</title>
        <authorList>
            <person name="Sciortino C."/>
            <person name="Tallon L."/>
            <person name="Sadzewicz L."/>
            <person name="Vavikolanu K."/>
            <person name="Mehta A."/>
            <person name="Aluvathingal J."/>
            <person name="Nadendla S."/>
            <person name="Nandy P."/>
            <person name="Geyer C."/>
            <person name="Yan Y."/>
            <person name="Sichtig H."/>
        </authorList>
    </citation>
    <scope>NUCLEOTIDE SEQUENCE [LARGE SCALE GENOMIC DNA]</scope>
    <source>
        <strain evidence="2 3">FDAARGOS_643</strain>
        <plasmid evidence="2 3">unnamed3</plasmid>
    </source>
</reference>
<dbReference type="Pfam" id="PF13276">
    <property type="entry name" value="HTH_21"/>
    <property type="match status" value="1"/>
</dbReference>
<dbReference type="Proteomes" id="UP000324507">
    <property type="component" value="Plasmid unnamed3"/>
</dbReference>
<feature type="domain" description="HTH-like" evidence="1">
    <location>
        <begin position="51"/>
        <end position="101"/>
    </location>
</feature>
<proteinExistence type="predicted"/>
<dbReference type="InterPro" id="IPR025948">
    <property type="entry name" value="HTH-like_dom"/>
</dbReference>
<sequence length="157" mass="17587">MKAQAVDRQVRRGMIEQGHPALSIGAQCRLLSISLVLLSRAARETEVNLGLMRVIDQQFLDTPFYGVRQMTWHLQNEGHGVNQKRIRRLMRLMRLMPIYQKPNTSKPRKGHKTYPYLARAGCAWTAPVRSGAPTSPTSGRVKAGFIWPSSSTCSQGA</sequence>
<evidence type="ECO:0000313" key="2">
    <source>
        <dbReference type="EMBL" id="QEU07101.1"/>
    </source>
</evidence>
<keyword evidence="2" id="KW-0614">Plasmid</keyword>
<geneLocation type="plasmid" evidence="2">
    <name>unnamed3</name>
</geneLocation>
<evidence type="ECO:0000313" key="3">
    <source>
        <dbReference type="Proteomes" id="UP000324507"/>
    </source>
</evidence>
<name>A0A5P2QM93_9RHOB</name>
<accession>A0A5P2QM93</accession>
<gene>
    <name evidence="2" type="ORF">FOB51_03315</name>
</gene>
<organism evidence="2 3">
    <name type="scientific">Paracoccus yeei</name>
    <dbReference type="NCBI Taxonomy" id="147645"/>
    <lineage>
        <taxon>Bacteria</taxon>
        <taxon>Pseudomonadati</taxon>
        <taxon>Pseudomonadota</taxon>
        <taxon>Alphaproteobacteria</taxon>
        <taxon>Rhodobacterales</taxon>
        <taxon>Paracoccaceae</taxon>
        <taxon>Paracoccus</taxon>
    </lineage>
</organism>